<evidence type="ECO:0000259" key="4">
    <source>
        <dbReference type="PROSITE" id="PS51471"/>
    </source>
</evidence>
<dbReference type="InterPro" id="IPR027443">
    <property type="entry name" value="IPNS-like_sf"/>
</dbReference>
<dbReference type="Proteomes" id="UP001442841">
    <property type="component" value="Chromosome"/>
</dbReference>
<organism evidence="5 6">
    <name type="scientific">Ammonicoccus fulvus</name>
    <dbReference type="NCBI Taxonomy" id="3138240"/>
    <lineage>
        <taxon>Bacteria</taxon>
        <taxon>Bacillati</taxon>
        <taxon>Actinomycetota</taxon>
        <taxon>Actinomycetes</taxon>
        <taxon>Propionibacteriales</taxon>
        <taxon>Propionibacteriaceae</taxon>
        <taxon>Ammonicoccus</taxon>
    </lineage>
</organism>
<dbReference type="SUPFAM" id="SSF51197">
    <property type="entry name" value="Clavaminate synthase-like"/>
    <property type="match status" value="1"/>
</dbReference>
<evidence type="ECO:0000313" key="5">
    <source>
        <dbReference type="EMBL" id="XAN05989.1"/>
    </source>
</evidence>
<keyword evidence="2" id="KW-0045">Antibiotic biosynthesis</keyword>
<evidence type="ECO:0000256" key="1">
    <source>
        <dbReference type="ARBA" id="ARBA00004792"/>
    </source>
</evidence>
<sequence>MGYAAVDAPAPDAQVRSDLELPILDLSRADDPEQAAAFRRDLLGASHEVGFFYLTGTGVTAAETAELVRLTEAFFALPLADKVAIEMVNSPHYRGYTQLGNETTRGEPDWREQIDIGPERPALPRSEAEPWNLLQGPNQWPAALPELRPVIEAWQAKLEKVGLRLLREWAEALGQDRHVFDPAFATDPATLLKIVRYPSADTLETTSTQGVGPHKDSGFLTLLYVPPGQPGLQVDYRGQWLEATPLEGAFVVNIGEMLEVATNGLLKATVHRVQVPDPGRARISIPYFYNPNLSARVPILDLPEELQAYATGVTQDEKNLLFGTYGENALKSRLRAHRDVTERHHAALDAQWSARQRQGFASA</sequence>
<keyword evidence="6" id="KW-1185">Reference proteome</keyword>
<dbReference type="InterPro" id="IPR050231">
    <property type="entry name" value="Iron_ascorbate_oxido_reductase"/>
</dbReference>
<gene>
    <name evidence="5" type="ORF">AADG42_01240</name>
</gene>
<dbReference type="PRINTS" id="PR00682">
    <property type="entry name" value="IPNSYNTHASE"/>
</dbReference>
<evidence type="ECO:0000313" key="6">
    <source>
        <dbReference type="Proteomes" id="UP001442841"/>
    </source>
</evidence>
<dbReference type="InterPro" id="IPR044861">
    <property type="entry name" value="IPNS-like_FE2OG_OXY"/>
</dbReference>
<protein>
    <submittedName>
        <fullName evidence="5">2-oxoglutarate and iron-dependent oxygenase domain-containing protein</fullName>
    </submittedName>
</protein>
<dbReference type="InterPro" id="IPR005123">
    <property type="entry name" value="Oxoglu/Fe-dep_dioxygenase_dom"/>
</dbReference>
<dbReference type="EMBL" id="CP154795">
    <property type="protein sequence ID" value="XAN05989.1"/>
    <property type="molecule type" value="Genomic_DNA"/>
</dbReference>
<dbReference type="Pfam" id="PF03171">
    <property type="entry name" value="2OG-FeII_Oxy"/>
    <property type="match status" value="1"/>
</dbReference>
<dbReference type="PANTHER" id="PTHR47990">
    <property type="entry name" value="2-OXOGLUTARATE (2OG) AND FE(II)-DEPENDENT OXYGENASE SUPERFAMILY PROTEIN-RELATED"/>
    <property type="match status" value="1"/>
</dbReference>
<name>A0ABZ3FMK2_9ACTN</name>
<dbReference type="Pfam" id="PF14226">
    <property type="entry name" value="DIOX_N"/>
    <property type="match status" value="1"/>
</dbReference>
<keyword evidence="3" id="KW-0560">Oxidoreductase</keyword>
<comment type="similarity">
    <text evidence="3">Belongs to the iron/ascorbate-dependent oxidoreductase family.</text>
</comment>
<dbReference type="RefSeq" id="WP_425307425.1">
    <property type="nucleotide sequence ID" value="NZ_CP154795.1"/>
</dbReference>
<accession>A0ABZ3FMK2</accession>
<dbReference type="InterPro" id="IPR026992">
    <property type="entry name" value="DIOX_N"/>
</dbReference>
<evidence type="ECO:0000256" key="2">
    <source>
        <dbReference type="ARBA" id="ARBA00023194"/>
    </source>
</evidence>
<reference evidence="5 6" key="1">
    <citation type="submission" date="2024-04" db="EMBL/GenBank/DDBJ databases">
        <title>Isolation of an actinomycete strain from pig manure.</title>
        <authorList>
            <person name="Gong T."/>
            <person name="Yu Z."/>
            <person name="An M."/>
            <person name="Wei C."/>
            <person name="Yang W."/>
            <person name="Liu L."/>
        </authorList>
    </citation>
    <scope>NUCLEOTIDE SEQUENCE [LARGE SCALE GENOMIC DNA]</scope>
    <source>
        <strain evidence="5 6">ZF39</strain>
    </source>
</reference>
<feature type="domain" description="Fe2OG dioxygenase" evidence="4">
    <location>
        <begin position="187"/>
        <end position="291"/>
    </location>
</feature>
<dbReference type="Gene3D" id="2.60.120.330">
    <property type="entry name" value="B-lactam Antibiotic, Isopenicillin N Synthase, Chain"/>
    <property type="match status" value="1"/>
</dbReference>
<dbReference type="PROSITE" id="PS51471">
    <property type="entry name" value="FE2OG_OXY"/>
    <property type="match status" value="1"/>
</dbReference>
<keyword evidence="3" id="KW-0408">Iron</keyword>
<proteinExistence type="inferred from homology"/>
<evidence type="ECO:0000256" key="3">
    <source>
        <dbReference type="RuleBase" id="RU003682"/>
    </source>
</evidence>
<keyword evidence="3" id="KW-0479">Metal-binding</keyword>
<comment type="pathway">
    <text evidence="1">Antibiotic biosynthesis.</text>
</comment>